<sequence length="241" mass="26659">MADSVLLEDSTIYTRVDPAAPAGTGDAPSAMAIVQPNGYQPVFDKILPDTTFMTNQEWTTLFAIIDALLPAVVPQSKLSDPMKQLAVPDNEFNAIIDETLAGLIDPPPRAKLVEYLAFRAVDETAFRTECQHSIAAAALRMQMAKFLSLLNSRTGSLLLTGRWTPISRQPVHVRQQILKNWRSSRIMQLRTVLKSIFALAQKSFGAASRYVEELSGYETLPRNWTPQTGYDYKFAPAAVVA</sequence>
<evidence type="ECO:0000313" key="1">
    <source>
        <dbReference type="EMBL" id="KAJ2975667.1"/>
    </source>
</evidence>
<evidence type="ECO:0000313" key="2">
    <source>
        <dbReference type="Proteomes" id="UP001143910"/>
    </source>
</evidence>
<protein>
    <submittedName>
        <fullName evidence="1">Uncharacterized protein</fullName>
    </submittedName>
</protein>
<reference evidence="1" key="1">
    <citation type="submission" date="2022-08" db="EMBL/GenBank/DDBJ databases">
        <title>Genome Sequence of Lecanicillium fungicola.</title>
        <authorList>
            <person name="Buettner E."/>
        </authorList>
    </citation>
    <scope>NUCLEOTIDE SEQUENCE</scope>
    <source>
        <strain evidence="1">Babe33</strain>
    </source>
</reference>
<comment type="caution">
    <text evidence="1">The sequence shown here is derived from an EMBL/GenBank/DDBJ whole genome shotgun (WGS) entry which is preliminary data.</text>
</comment>
<keyword evidence="2" id="KW-1185">Reference proteome</keyword>
<proteinExistence type="predicted"/>
<dbReference type="EMBL" id="JANJQO010000679">
    <property type="protein sequence ID" value="KAJ2975667.1"/>
    <property type="molecule type" value="Genomic_DNA"/>
</dbReference>
<organism evidence="1 2">
    <name type="scientific">Zarea fungicola</name>
    <dbReference type="NCBI Taxonomy" id="93591"/>
    <lineage>
        <taxon>Eukaryota</taxon>
        <taxon>Fungi</taxon>
        <taxon>Dikarya</taxon>
        <taxon>Ascomycota</taxon>
        <taxon>Pezizomycotina</taxon>
        <taxon>Sordariomycetes</taxon>
        <taxon>Hypocreomycetidae</taxon>
        <taxon>Hypocreales</taxon>
        <taxon>Cordycipitaceae</taxon>
        <taxon>Zarea</taxon>
    </lineage>
</organism>
<accession>A0ACC1N8P0</accession>
<gene>
    <name evidence="1" type="ORF">NQ176_g5394</name>
</gene>
<name>A0ACC1N8P0_9HYPO</name>
<dbReference type="Proteomes" id="UP001143910">
    <property type="component" value="Unassembled WGS sequence"/>
</dbReference>